<reference evidence="6" key="1">
    <citation type="submission" date="2016-06" db="EMBL/GenBank/DDBJ databases">
        <authorList>
            <person name="Van Tyne D."/>
        </authorList>
    </citation>
    <scope>NUCLEOTIDE SEQUENCE</scope>
    <source>
        <strain evidence="6">JM9A</strain>
    </source>
</reference>
<feature type="domain" description="3-hydroxyisobutyrate dehydrogenase-like NAD-binding" evidence="5">
    <location>
        <begin position="164"/>
        <end position="283"/>
    </location>
</feature>
<keyword evidence="7" id="KW-1185">Reference proteome</keyword>
<evidence type="ECO:0000313" key="7">
    <source>
        <dbReference type="Proteomes" id="UP001429357"/>
    </source>
</evidence>
<gene>
    <name evidence="6" type="ORF">BAU18_000844</name>
</gene>
<feature type="domain" description="6-phosphogluconate dehydrogenase NADP-binding" evidence="4">
    <location>
        <begin position="2"/>
        <end position="161"/>
    </location>
</feature>
<name>A0ABV0EZM7_9ENTE</name>
<dbReference type="Pfam" id="PF14833">
    <property type="entry name" value="NAD_binding_11"/>
    <property type="match status" value="1"/>
</dbReference>
<dbReference type="InterPro" id="IPR015815">
    <property type="entry name" value="HIBADH-related"/>
</dbReference>
<dbReference type="PANTHER" id="PTHR43060">
    <property type="entry name" value="3-HYDROXYISOBUTYRATE DEHYDROGENASE-LIKE 1, MITOCHONDRIAL-RELATED"/>
    <property type="match status" value="1"/>
</dbReference>
<evidence type="ECO:0000259" key="5">
    <source>
        <dbReference type="Pfam" id="PF14833"/>
    </source>
</evidence>
<keyword evidence="2" id="KW-0560">Oxidoreductase</keyword>
<evidence type="ECO:0000256" key="2">
    <source>
        <dbReference type="ARBA" id="ARBA00023002"/>
    </source>
</evidence>
<comment type="similarity">
    <text evidence="1">Belongs to the HIBADH-related family.</text>
</comment>
<evidence type="ECO:0000256" key="3">
    <source>
        <dbReference type="ARBA" id="ARBA00023027"/>
    </source>
</evidence>
<dbReference type="InterPro" id="IPR036291">
    <property type="entry name" value="NAD(P)-bd_dom_sf"/>
</dbReference>
<sequence length="294" mass="31180">MKVGFVGLGIMGRPMAKNVVKAGYEVTVFDFNQEAIDDLVAHGAKAADSGKAAAEEADVVITMLPNSPNVEAALFAENGIAEGLRPGATVIDMSSIAPKASQAFAERLAKQEVTFLDAPVSGGEPKAIDGTIAVMLGGNQEVFNRYEELLNTMASTVTRVGEVGAGNITKLANQMIVAINIAAISEAYSLAKKANVDPEAVYQAIRSGLAGSTVMDQKSNKIFSGDFEPGFRIELHIKDMQNVLETSHAVNVATPFSSLAMDIMQSLKAHGLEKKDHSAIANFYELMNDMKLQG</sequence>
<dbReference type="InterPro" id="IPR013328">
    <property type="entry name" value="6PGD_dom2"/>
</dbReference>
<dbReference type="Gene3D" id="3.40.50.720">
    <property type="entry name" value="NAD(P)-binding Rossmann-like Domain"/>
    <property type="match status" value="1"/>
</dbReference>
<keyword evidence="3" id="KW-0520">NAD</keyword>
<dbReference type="RefSeq" id="WP_161870854.1">
    <property type="nucleotide sequence ID" value="NZ_MAEI02000001.1"/>
</dbReference>
<protein>
    <submittedName>
        <fullName evidence="6">2-hydroxy-3-oxopropionate reductase</fullName>
    </submittedName>
</protein>
<dbReference type="PROSITE" id="PS00895">
    <property type="entry name" value="3_HYDROXYISOBUT_DH"/>
    <property type="match status" value="1"/>
</dbReference>
<dbReference type="PANTHER" id="PTHR43060:SF3">
    <property type="entry name" value="2-HYDROXY-3-OXOPROPIONATE REDUCTASE"/>
    <property type="match status" value="1"/>
</dbReference>
<dbReference type="SUPFAM" id="SSF51735">
    <property type="entry name" value="NAD(P)-binding Rossmann-fold domains"/>
    <property type="match status" value="1"/>
</dbReference>
<dbReference type="InterPro" id="IPR008927">
    <property type="entry name" value="6-PGluconate_DH-like_C_sf"/>
</dbReference>
<proteinExistence type="inferred from homology"/>
<dbReference type="InterPro" id="IPR006398">
    <property type="entry name" value="Tartro_sem_red"/>
</dbReference>
<dbReference type="Pfam" id="PF03446">
    <property type="entry name" value="NAD_binding_2"/>
    <property type="match status" value="1"/>
</dbReference>
<dbReference type="PIRSF" id="PIRSF000103">
    <property type="entry name" value="HIBADH"/>
    <property type="match status" value="1"/>
</dbReference>
<dbReference type="SUPFAM" id="SSF48179">
    <property type="entry name" value="6-phosphogluconate dehydrogenase C-terminal domain-like"/>
    <property type="match status" value="1"/>
</dbReference>
<evidence type="ECO:0000256" key="1">
    <source>
        <dbReference type="ARBA" id="ARBA00009080"/>
    </source>
</evidence>
<dbReference type="InterPro" id="IPR002204">
    <property type="entry name" value="3-OH-isobutyrate_DH-rel_CS"/>
</dbReference>
<dbReference type="Proteomes" id="UP001429357">
    <property type="component" value="Unassembled WGS sequence"/>
</dbReference>
<accession>A0ABV0EZM7</accession>
<dbReference type="InterPro" id="IPR006115">
    <property type="entry name" value="6PGDH_NADP-bd"/>
</dbReference>
<dbReference type="InterPro" id="IPR029154">
    <property type="entry name" value="HIBADH-like_NADP-bd"/>
</dbReference>
<dbReference type="NCBIfam" id="NF008592">
    <property type="entry name" value="PRK11559.1"/>
    <property type="match status" value="1"/>
</dbReference>
<evidence type="ECO:0000313" key="6">
    <source>
        <dbReference type="EMBL" id="MEO1781265.1"/>
    </source>
</evidence>
<reference evidence="6" key="2">
    <citation type="submission" date="2024-02" db="EMBL/GenBank/DDBJ databases">
        <title>The Genome Sequence of Enterococcus diestrammenae JM9A.</title>
        <authorList>
            <person name="Earl A."/>
            <person name="Manson A."/>
            <person name="Gilmore M."/>
            <person name="Sanders J."/>
            <person name="Shea T."/>
            <person name="Howe W."/>
            <person name="Livny J."/>
            <person name="Cuomo C."/>
            <person name="Neafsey D."/>
            <person name="Birren B."/>
        </authorList>
    </citation>
    <scope>NUCLEOTIDE SEQUENCE</scope>
    <source>
        <strain evidence="6">JM9A</strain>
    </source>
</reference>
<evidence type="ECO:0000259" key="4">
    <source>
        <dbReference type="Pfam" id="PF03446"/>
    </source>
</evidence>
<dbReference type="Gene3D" id="1.10.1040.10">
    <property type="entry name" value="N-(1-d-carboxylethyl)-l-norvaline Dehydrogenase, domain 2"/>
    <property type="match status" value="1"/>
</dbReference>
<comment type="caution">
    <text evidence="6">The sequence shown here is derived from an EMBL/GenBank/DDBJ whole genome shotgun (WGS) entry which is preliminary data.</text>
</comment>
<organism evidence="6 7">
    <name type="scientific">Enterococcus diestrammenae</name>
    <dbReference type="NCBI Taxonomy" id="1155073"/>
    <lineage>
        <taxon>Bacteria</taxon>
        <taxon>Bacillati</taxon>
        <taxon>Bacillota</taxon>
        <taxon>Bacilli</taxon>
        <taxon>Lactobacillales</taxon>
        <taxon>Enterococcaceae</taxon>
        <taxon>Enterococcus</taxon>
    </lineage>
</organism>
<dbReference type="EMBL" id="MAEI02000001">
    <property type="protein sequence ID" value="MEO1781265.1"/>
    <property type="molecule type" value="Genomic_DNA"/>
</dbReference>
<dbReference type="NCBIfam" id="TIGR01505">
    <property type="entry name" value="tartro_sem_red"/>
    <property type="match status" value="1"/>
</dbReference>